<evidence type="ECO:0000256" key="2">
    <source>
        <dbReference type="ARBA" id="ARBA00022475"/>
    </source>
</evidence>
<feature type="domain" description="G-protein coupled receptors family 1 profile" evidence="14">
    <location>
        <begin position="724"/>
        <end position="974"/>
    </location>
</feature>
<feature type="transmembrane region" description="Helical" evidence="13">
    <location>
        <begin position="530"/>
        <end position="558"/>
    </location>
</feature>
<dbReference type="FunFam" id="1.20.1070.10:FF:000024">
    <property type="entry name" value="Olfactory receptor"/>
    <property type="match status" value="4"/>
</dbReference>
<evidence type="ECO:0000256" key="6">
    <source>
        <dbReference type="ARBA" id="ARBA00022989"/>
    </source>
</evidence>
<dbReference type="GO" id="GO:0004984">
    <property type="term" value="F:olfactory receptor activity"/>
    <property type="evidence" value="ECO:0007669"/>
    <property type="project" value="InterPro"/>
</dbReference>
<keyword evidence="2" id="KW-1003">Cell membrane</keyword>
<evidence type="ECO:0000256" key="3">
    <source>
        <dbReference type="ARBA" id="ARBA00022606"/>
    </source>
</evidence>
<reference evidence="15" key="1">
    <citation type="submission" date="2023-04" db="EMBL/GenBank/DDBJ databases">
        <title>Chromosome-level genome of Chaenocephalus aceratus.</title>
        <authorList>
            <person name="Park H."/>
        </authorList>
    </citation>
    <scope>NUCLEOTIDE SEQUENCE</scope>
    <source>
        <strain evidence="15">DE</strain>
        <tissue evidence="15">Muscle</tissue>
    </source>
</reference>
<feature type="transmembrane region" description="Helical" evidence="13">
    <location>
        <begin position="248"/>
        <end position="275"/>
    </location>
</feature>
<dbReference type="SMART" id="SM01381">
    <property type="entry name" value="7TM_GPCR_Srsx"/>
    <property type="match status" value="1"/>
</dbReference>
<dbReference type="InterPro" id="IPR017452">
    <property type="entry name" value="GPCR_Rhodpsn_7TM"/>
</dbReference>
<evidence type="ECO:0000313" key="16">
    <source>
        <dbReference type="Proteomes" id="UP001228049"/>
    </source>
</evidence>
<dbReference type="PRINTS" id="PR00245">
    <property type="entry name" value="OLFACTORYR"/>
</dbReference>
<keyword evidence="6 13" id="KW-1133">Transmembrane helix</keyword>
<dbReference type="Proteomes" id="UP001228049">
    <property type="component" value="Unassembled WGS sequence"/>
</dbReference>
<evidence type="ECO:0000256" key="10">
    <source>
        <dbReference type="ARBA" id="ARBA00023170"/>
    </source>
</evidence>
<feature type="transmembrane region" description="Helical" evidence="13">
    <location>
        <begin position="464"/>
        <end position="489"/>
    </location>
</feature>
<feature type="transmembrane region" description="Helical" evidence="13">
    <location>
        <begin position="351"/>
        <end position="375"/>
    </location>
</feature>
<evidence type="ECO:0000256" key="1">
    <source>
        <dbReference type="ARBA" id="ARBA00004651"/>
    </source>
</evidence>
<feature type="transmembrane region" description="Helical" evidence="13">
    <location>
        <begin position="634"/>
        <end position="656"/>
    </location>
</feature>
<dbReference type="PRINTS" id="PR00237">
    <property type="entry name" value="GPCRRHODOPSN"/>
</dbReference>
<evidence type="ECO:0000313" key="15">
    <source>
        <dbReference type="EMBL" id="KAK1882494.1"/>
    </source>
</evidence>
<feature type="transmembrane region" description="Helical" evidence="13">
    <location>
        <begin position="706"/>
        <end position="734"/>
    </location>
</feature>
<name>A0AAD9BI88_DISEL</name>
<evidence type="ECO:0000256" key="11">
    <source>
        <dbReference type="ARBA" id="ARBA00023180"/>
    </source>
</evidence>
<evidence type="ECO:0000256" key="9">
    <source>
        <dbReference type="ARBA" id="ARBA00023157"/>
    </source>
</evidence>
<feature type="transmembrane region" description="Helical" evidence="13">
    <location>
        <begin position="178"/>
        <end position="206"/>
    </location>
</feature>
<dbReference type="GO" id="GO:0005549">
    <property type="term" value="F:odorant binding"/>
    <property type="evidence" value="ECO:0007669"/>
    <property type="project" value="TreeGrafter"/>
</dbReference>
<feature type="transmembrane region" description="Helical" evidence="13">
    <location>
        <begin position="295"/>
        <end position="319"/>
    </location>
</feature>
<feature type="transmembrane region" description="Helical" evidence="13">
    <location>
        <begin position="85"/>
        <end position="103"/>
    </location>
</feature>
<dbReference type="Pfam" id="PF13853">
    <property type="entry name" value="7tm_4"/>
    <property type="match status" value="4"/>
</dbReference>
<evidence type="ECO:0000256" key="12">
    <source>
        <dbReference type="ARBA" id="ARBA00023224"/>
    </source>
</evidence>
<feature type="transmembrane region" description="Helical" evidence="13">
    <location>
        <begin position="924"/>
        <end position="945"/>
    </location>
</feature>
<feature type="transmembrane region" description="Helical" evidence="13">
    <location>
        <begin position="501"/>
        <end position="524"/>
    </location>
</feature>
<keyword evidence="9" id="KW-1015">Disulfide bond</keyword>
<evidence type="ECO:0000256" key="8">
    <source>
        <dbReference type="ARBA" id="ARBA00023136"/>
    </source>
</evidence>
<comment type="subcellular location">
    <subcellularLocation>
        <location evidence="1">Cell membrane</location>
        <topology evidence="1">Multi-pass membrane protein</topology>
    </subcellularLocation>
</comment>
<dbReference type="PROSITE" id="PS50262">
    <property type="entry name" value="G_PROTEIN_RECEP_F1_2"/>
    <property type="match status" value="4"/>
</dbReference>
<dbReference type="PANTHER" id="PTHR26451">
    <property type="entry name" value="G_PROTEIN_RECEP_F1_2 DOMAIN-CONTAINING PROTEIN"/>
    <property type="match status" value="1"/>
</dbReference>
<keyword evidence="12" id="KW-0807">Transducer</keyword>
<dbReference type="EMBL" id="JASDAP010000023">
    <property type="protein sequence ID" value="KAK1882494.1"/>
    <property type="molecule type" value="Genomic_DNA"/>
</dbReference>
<feature type="transmembrane region" description="Helical" evidence="13">
    <location>
        <begin position="135"/>
        <end position="157"/>
    </location>
</feature>
<sequence>MVCNLVVCDLLGATTVLPRFMVHFLTGQKKIAYISAIAQAFRVQTYGFAMQNILGVMAYDRYIAVCEPLRYHAIMTSARMHSCCALAWAIAVICIVVLFAFHVNAPLCSNTIKHVFCSNRTILNLACSPTPLNNIYGLSLAWSVNTSIFLVIALSYLRILHATPIVFELEGFYVPPGYGAFLFFLALCNYMVMLFANGVVLCIIVIDKNLHRPMFVMVCNLVVCDLLGGTTVLPRFMVHFLTGQKKIAYISAIAQAFCVHTYGFAMQTILGVMAYDRYIAVCEPLRYHAIMTSARLHSCCALAWATAVLCIVVLFAFHVNAPLCGNTIKHVYCSNRAILNLACSPTPLNNIYGLSMTWCVNTSVFLIIAFSYFRILHATVKQGRDARSKAFQTCAPHLVVYVLYQIASVVLIIIQRFPSLSQNIKRFFSILFIVVPPVINPIIYGLPIVFELEGFYVPPGYGNFLFFLALCNYMVMLFANGVVLCIIVIDKNLHRPMFVMVCNLVVCDLLGATTVLPRFMVHFLTGQKTIAYISAIAQAFCVHTYGFAMQTILGVMAYDRYIAVCEPLRYHAIMTSARMHSCCALAWATAVLFLVVLFAFHVNTPLCSNSIKHVYCSNRAILNLACSPTPLNNIYGLSLAWCVNTSVFLIIAFSYFRILHATVKQGRDARSKAFQTCAPHLVVLMENYTYNSLTLQLEGLNVSKEYLYPVFLFIFFSYLFIIVTNVSIAVLIFIDKNLHQPMYLLFCNLPFNDILGNSILVPRLLMDMLKPPSERLIGYHECVLQAFTSHMFGTTSHTVLMIMAIDRCVAICYPLRYAAIMTNKMVIKLTVSAWGVAFVLVGILLGLTIRLNRCRTMIESPYCDNAGLFKLSCDNVFINNVYGLTFTVVLFTASIGTMVITYTKITVVCLTSKSKSLNSKALKTCSTHLVLFLIMIFSGMSVITLHRFPQYTNYRKFTSILFHIVPGSLNPIIYGVQSKEIRKFLANSFKSKKVWPLC</sequence>
<dbReference type="InterPro" id="IPR052921">
    <property type="entry name" value="GPCR1_Superfamily_Member"/>
</dbReference>
<keyword evidence="8 13" id="KW-0472">Membrane</keyword>
<feature type="transmembrane region" description="Helical" evidence="13">
    <location>
        <begin position="426"/>
        <end position="444"/>
    </location>
</feature>
<dbReference type="SUPFAM" id="SSF81321">
    <property type="entry name" value="Family A G protein-coupled receptor-like"/>
    <property type="match status" value="4"/>
</dbReference>
<keyword evidence="4 13" id="KW-0812">Transmembrane</keyword>
<dbReference type="GO" id="GO:0004930">
    <property type="term" value="F:G protein-coupled receptor activity"/>
    <property type="evidence" value="ECO:0007669"/>
    <property type="project" value="UniProtKB-KW"/>
</dbReference>
<comment type="caution">
    <text evidence="15">The sequence shown here is derived from an EMBL/GenBank/DDBJ whole genome shotgun (WGS) entry which is preliminary data.</text>
</comment>
<evidence type="ECO:0000256" key="5">
    <source>
        <dbReference type="ARBA" id="ARBA00022725"/>
    </source>
</evidence>
<dbReference type="InterPro" id="IPR000276">
    <property type="entry name" value="GPCR_Rhodpsn"/>
</dbReference>
<keyword evidence="16" id="KW-1185">Reference proteome</keyword>
<feature type="transmembrane region" description="Helical" evidence="13">
    <location>
        <begin position="212"/>
        <end position="236"/>
    </location>
</feature>
<keyword evidence="10 15" id="KW-0675">Receptor</keyword>
<feature type="transmembrane region" description="Helical" evidence="13">
    <location>
        <begin position="579"/>
        <end position="600"/>
    </location>
</feature>
<protein>
    <submittedName>
        <fullName evidence="15">Olfactory receptor 2K2</fullName>
    </submittedName>
</protein>
<dbReference type="Gene3D" id="1.20.1070.10">
    <property type="entry name" value="Rhodopsin 7-helix transmembrane proteins"/>
    <property type="match status" value="4"/>
</dbReference>
<feature type="domain" description="G-protein coupled receptors family 1 profile" evidence="14">
    <location>
        <begin position="196"/>
        <end position="444"/>
    </location>
</feature>
<keyword evidence="3" id="KW-0716">Sensory transduction</keyword>
<keyword evidence="7" id="KW-0297">G-protein coupled receptor</keyword>
<evidence type="ECO:0000256" key="13">
    <source>
        <dbReference type="SAM" id="Phobius"/>
    </source>
</evidence>
<dbReference type="AlphaFoldDB" id="A0AAD9BI88"/>
<keyword evidence="11" id="KW-0325">Glycoprotein</keyword>
<dbReference type="GO" id="GO:0005886">
    <property type="term" value="C:plasma membrane"/>
    <property type="evidence" value="ECO:0007669"/>
    <property type="project" value="UniProtKB-SubCell"/>
</dbReference>
<dbReference type="PANTHER" id="PTHR26451:SF848">
    <property type="entry name" value="ODORANT RECEPTOR-RELATED"/>
    <property type="match status" value="1"/>
</dbReference>
<feature type="domain" description="G-protein coupled receptors family 1 profile" evidence="14">
    <location>
        <begin position="1"/>
        <end position="160"/>
    </location>
</feature>
<proteinExistence type="predicted"/>
<dbReference type="InterPro" id="IPR000725">
    <property type="entry name" value="Olfact_rcpt"/>
</dbReference>
<keyword evidence="5" id="KW-0552">Olfaction</keyword>
<feature type="transmembrane region" description="Helical" evidence="13">
    <location>
        <begin position="831"/>
        <end position="851"/>
    </location>
</feature>
<gene>
    <name evidence="15" type="ORF">KUDE01_023277</name>
</gene>
<feature type="domain" description="G-protein coupled receptors family 1 profile" evidence="14">
    <location>
        <begin position="479"/>
        <end position="733"/>
    </location>
</feature>
<accession>A0AAD9BI88</accession>
<evidence type="ECO:0000256" key="7">
    <source>
        <dbReference type="ARBA" id="ARBA00023040"/>
    </source>
</evidence>
<organism evidence="15 16">
    <name type="scientific">Dissostichus eleginoides</name>
    <name type="common">Patagonian toothfish</name>
    <name type="synonym">Dissostichus amissus</name>
    <dbReference type="NCBI Taxonomy" id="100907"/>
    <lineage>
        <taxon>Eukaryota</taxon>
        <taxon>Metazoa</taxon>
        <taxon>Chordata</taxon>
        <taxon>Craniata</taxon>
        <taxon>Vertebrata</taxon>
        <taxon>Euteleostomi</taxon>
        <taxon>Actinopterygii</taxon>
        <taxon>Neopterygii</taxon>
        <taxon>Teleostei</taxon>
        <taxon>Neoteleostei</taxon>
        <taxon>Acanthomorphata</taxon>
        <taxon>Eupercaria</taxon>
        <taxon>Perciformes</taxon>
        <taxon>Notothenioidei</taxon>
        <taxon>Nototheniidae</taxon>
        <taxon>Dissostichus</taxon>
    </lineage>
</organism>
<feature type="transmembrane region" description="Helical" evidence="13">
    <location>
        <begin position="881"/>
        <end position="903"/>
    </location>
</feature>
<evidence type="ECO:0000259" key="14">
    <source>
        <dbReference type="PROSITE" id="PS50262"/>
    </source>
</evidence>
<evidence type="ECO:0000256" key="4">
    <source>
        <dbReference type="ARBA" id="ARBA00022692"/>
    </source>
</evidence>